<evidence type="ECO:0000313" key="1">
    <source>
        <dbReference type="Proteomes" id="UP000035680"/>
    </source>
</evidence>
<dbReference type="Proteomes" id="UP000035680">
    <property type="component" value="Unassembled WGS sequence"/>
</dbReference>
<reference evidence="1" key="1">
    <citation type="submission" date="2014-07" db="EMBL/GenBank/DDBJ databases">
        <authorList>
            <person name="Martin A.A"/>
            <person name="De Silva N."/>
        </authorList>
    </citation>
    <scope>NUCLEOTIDE SEQUENCE</scope>
</reference>
<organism evidence="1 2">
    <name type="scientific">Strongyloides venezuelensis</name>
    <name type="common">Threadworm</name>
    <dbReference type="NCBI Taxonomy" id="75913"/>
    <lineage>
        <taxon>Eukaryota</taxon>
        <taxon>Metazoa</taxon>
        <taxon>Ecdysozoa</taxon>
        <taxon>Nematoda</taxon>
        <taxon>Chromadorea</taxon>
        <taxon>Rhabditida</taxon>
        <taxon>Tylenchina</taxon>
        <taxon>Panagrolaimomorpha</taxon>
        <taxon>Strongyloidoidea</taxon>
        <taxon>Strongyloididae</taxon>
        <taxon>Strongyloides</taxon>
    </lineage>
</organism>
<protein>
    <submittedName>
        <fullName evidence="2">CASPASE_P20 domain-containing protein</fullName>
    </submittedName>
</protein>
<dbReference type="WBParaSite" id="SVE_0449000.1">
    <property type="protein sequence ID" value="SVE_0449000.1"/>
    <property type="gene ID" value="SVE_0449000"/>
</dbReference>
<sequence length="74" mass="8669">MFGFSRRRQLLIDNFVDNVSKHGLRDLDGKNTQKDYNTSDCFVSTYDAFISKRKSTHDLFNSTMFLKVNNLKID</sequence>
<dbReference type="AlphaFoldDB" id="A0A0K0F6P4"/>
<accession>A0A0K0F6P4</accession>
<proteinExistence type="predicted"/>
<keyword evidence="1" id="KW-1185">Reference proteome</keyword>
<name>A0A0K0F6P4_STRVS</name>
<evidence type="ECO:0000313" key="2">
    <source>
        <dbReference type="WBParaSite" id="SVE_0449000.1"/>
    </source>
</evidence>
<reference evidence="2" key="2">
    <citation type="submission" date="2015-08" db="UniProtKB">
        <authorList>
            <consortium name="WormBaseParasite"/>
        </authorList>
    </citation>
    <scope>IDENTIFICATION</scope>
</reference>